<dbReference type="eggNOG" id="COG1995">
    <property type="taxonomic scope" value="Bacteria"/>
</dbReference>
<dbReference type="FunCoup" id="D6Z2T8">
    <property type="interactions" value="273"/>
</dbReference>
<dbReference type="SUPFAM" id="SSF53659">
    <property type="entry name" value="Isocitrate/Isopropylmalate dehydrogenase-like"/>
    <property type="match status" value="1"/>
</dbReference>
<feature type="binding site" evidence="7">
    <location>
        <position position="183"/>
    </location>
    <ligand>
        <name>a divalent metal cation</name>
        <dbReference type="ChEBI" id="CHEBI:60240"/>
        <note>ligand shared between dimeric partners</note>
    </ligand>
</feature>
<comment type="cofactor">
    <cofactor evidence="7">
        <name>a divalent metal cation</name>
        <dbReference type="ChEBI" id="CHEBI:60240"/>
    </cofactor>
    <text evidence="7">Binds 1 divalent metal cation per subunit.</text>
</comment>
<keyword evidence="9" id="KW-1185">Reference proteome</keyword>
<evidence type="ECO:0000256" key="4">
    <source>
        <dbReference type="ARBA" id="ARBA00023002"/>
    </source>
</evidence>
<name>D6Z2T8_DESAT</name>
<keyword evidence="1 7" id="KW-0963">Cytoplasm</keyword>
<dbReference type="RefSeq" id="WP_013163392.1">
    <property type="nucleotide sequence ID" value="NC_014216.1"/>
</dbReference>
<feature type="binding site" evidence="7">
    <location>
        <position position="294"/>
    </location>
    <ligand>
        <name>substrate</name>
    </ligand>
</feature>
<dbReference type="InParanoid" id="D6Z2T8"/>
<comment type="function">
    <text evidence="7">Catalyzes the NAD(P)-dependent oxidation of 4-(phosphooxy)-L-threonine (HTP) into 2-amino-3-oxo-4-(phosphooxy)butyric acid which spontaneously decarboxylates to form 3-amino-2-oxopropyl phosphate (AHAP).</text>
</comment>
<keyword evidence="5 7" id="KW-0520">NAD</keyword>
<dbReference type="Gene3D" id="3.40.718.10">
    <property type="entry name" value="Isopropylmalate Dehydrogenase"/>
    <property type="match status" value="1"/>
</dbReference>
<feature type="binding site" evidence="7">
    <location>
        <position position="312"/>
    </location>
    <ligand>
        <name>substrate</name>
    </ligand>
</feature>
<feature type="binding site" evidence="7">
    <location>
        <position position="303"/>
    </location>
    <ligand>
        <name>substrate</name>
    </ligand>
</feature>
<feature type="binding site" evidence="7">
    <location>
        <position position="228"/>
    </location>
    <ligand>
        <name>a divalent metal cation</name>
        <dbReference type="ChEBI" id="CHEBI:60240"/>
        <note>ligand shared between dimeric partners</note>
    </ligand>
</feature>
<evidence type="ECO:0000256" key="1">
    <source>
        <dbReference type="ARBA" id="ARBA00022490"/>
    </source>
</evidence>
<evidence type="ECO:0000256" key="6">
    <source>
        <dbReference type="ARBA" id="ARBA00023096"/>
    </source>
</evidence>
<dbReference type="EMBL" id="CP001940">
    <property type="protein sequence ID" value="ADH85863.1"/>
    <property type="molecule type" value="Genomic_DNA"/>
</dbReference>
<dbReference type="UniPathway" id="UPA00244">
    <property type="reaction ID" value="UER00312"/>
</dbReference>
<evidence type="ECO:0000256" key="2">
    <source>
        <dbReference type="ARBA" id="ARBA00022723"/>
    </source>
</evidence>
<accession>D6Z2T8</accession>
<dbReference type="OrthoDB" id="9801783at2"/>
<gene>
    <name evidence="7" type="primary">pdxA</name>
    <name evidence="8" type="ordered locus">DaAHT2_1165</name>
</gene>
<evidence type="ECO:0000256" key="5">
    <source>
        <dbReference type="ARBA" id="ARBA00023027"/>
    </source>
</evidence>
<evidence type="ECO:0000313" key="9">
    <source>
        <dbReference type="Proteomes" id="UP000001508"/>
    </source>
</evidence>
<dbReference type="GO" id="GO:0051287">
    <property type="term" value="F:NAD binding"/>
    <property type="evidence" value="ECO:0007669"/>
    <property type="project" value="InterPro"/>
</dbReference>
<protein>
    <recommendedName>
        <fullName evidence="7">4-hydroxythreonine-4-phosphate dehydrogenase</fullName>
        <ecNumber evidence="7">1.1.1.262</ecNumber>
    </recommendedName>
    <alternativeName>
        <fullName evidence="7">4-(phosphohydroxy)-L-threonine dehydrogenase</fullName>
    </alternativeName>
</protein>
<dbReference type="NCBIfam" id="TIGR00557">
    <property type="entry name" value="pdxA"/>
    <property type="match status" value="1"/>
</dbReference>
<comment type="similarity">
    <text evidence="7">Belongs to the PdxA family.</text>
</comment>
<dbReference type="AlphaFoldDB" id="D6Z2T8"/>
<dbReference type="HAMAP" id="MF_00536">
    <property type="entry name" value="PdxA"/>
    <property type="match status" value="1"/>
</dbReference>
<comment type="catalytic activity">
    <reaction evidence="7">
        <text>4-(phosphooxy)-L-threonine + NAD(+) = 3-amino-2-oxopropyl phosphate + CO2 + NADH</text>
        <dbReference type="Rhea" id="RHEA:32275"/>
        <dbReference type="ChEBI" id="CHEBI:16526"/>
        <dbReference type="ChEBI" id="CHEBI:57279"/>
        <dbReference type="ChEBI" id="CHEBI:57540"/>
        <dbReference type="ChEBI" id="CHEBI:57945"/>
        <dbReference type="ChEBI" id="CHEBI:58452"/>
        <dbReference type="EC" id="1.1.1.262"/>
    </reaction>
</comment>
<dbReference type="KEGG" id="dak:DaAHT2_1165"/>
<dbReference type="InterPro" id="IPR005255">
    <property type="entry name" value="PdxA_fam"/>
</dbReference>
<dbReference type="STRING" id="589865.DaAHT2_1165"/>
<dbReference type="GO" id="GO:0046872">
    <property type="term" value="F:metal ion binding"/>
    <property type="evidence" value="ECO:0007669"/>
    <property type="project" value="UniProtKB-UniRule"/>
</dbReference>
<keyword evidence="2 7" id="KW-0479">Metal-binding</keyword>
<comment type="subcellular location">
    <subcellularLocation>
        <location evidence="7">Cytoplasm</location>
    </subcellularLocation>
</comment>
<dbReference type="Proteomes" id="UP000001508">
    <property type="component" value="Chromosome"/>
</dbReference>
<keyword evidence="3 7" id="KW-0521">NADP</keyword>
<proteinExistence type="inferred from homology"/>
<dbReference type="HOGENOM" id="CLU_040168_0_0_7"/>
<dbReference type="PANTHER" id="PTHR30004:SF6">
    <property type="entry name" value="D-THREONATE 4-PHOSPHATE DEHYDROGENASE"/>
    <property type="match status" value="1"/>
</dbReference>
<reference evidence="9" key="1">
    <citation type="submission" date="2010-02" db="EMBL/GenBank/DDBJ databases">
        <title>Complete sequence of Desulfurivibrio alkaliphilus AHT2.</title>
        <authorList>
            <consortium name="US DOE Joint Genome Institute"/>
            <person name="Pitluck S."/>
            <person name="Chertkov O."/>
            <person name="Detter J.C."/>
            <person name="Han C."/>
            <person name="Tapia R."/>
            <person name="Larimer F."/>
            <person name="Land M."/>
            <person name="Hauser L."/>
            <person name="Kyrpides N."/>
            <person name="Mikhailova N."/>
            <person name="Sorokin D.Y."/>
            <person name="Muyzer G."/>
            <person name="Woyke T."/>
        </authorList>
    </citation>
    <scope>NUCLEOTIDE SEQUENCE [LARGE SCALE GENOMIC DNA]</scope>
    <source>
        <strain evidence="9">DSM 19089 / UNIQEM U267 / AHT2</strain>
    </source>
</reference>
<comment type="subunit">
    <text evidence="7">Homodimer.</text>
</comment>
<comment type="miscellaneous">
    <text evidence="7">The active site is located at the dimer interface.</text>
</comment>
<keyword evidence="6 7" id="KW-0664">Pyridoxine biosynthesis</keyword>
<comment type="pathway">
    <text evidence="7">Cofactor biosynthesis; pyridoxine 5'-phosphate biosynthesis; pyridoxine 5'-phosphate from D-erythrose 4-phosphate: step 4/5.</text>
</comment>
<dbReference type="EC" id="1.1.1.262" evidence="7"/>
<dbReference type="InterPro" id="IPR037510">
    <property type="entry name" value="PdxA"/>
</dbReference>
<dbReference type="GO" id="GO:0042823">
    <property type="term" value="P:pyridoxal phosphate biosynthetic process"/>
    <property type="evidence" value="ECO:0007669"/>
    <property type="project" value="UniProtKB-UniRule"/>
</dbReference>
<dbReference type="Pfam" id="PF04166">
    <property type="entry name" value="PdxA"/>
    <property type="match status" value="1"/>
</dbReference>
<keyword evidence="4 7" id="KW-0560">Oxidoreductase</keyword>
<organism evidence="8 9">
    <name type="scientific">Desulfurivibrio alkaliphilus (strain DSM 19089 / UNIQEM U267 / AHT2)</name>
    <dbReference type="NCBI Taxonomy" id="589865"/>
    <lineage>
        <taxon>Bacteria</taxon>
        <taxon>Pseudomonadati</taxon>
        <taxon>Thermodesulfobacteriota</taxon>
        <taxon>Desulfobulbia</taxon>
        <taxon>Desulfobulbales</taxon>
        <taxon>Desulfobulbaceae</taxon>
        <taxon>Desulfurivibrio</taxon>
    </lineage>
</organism>
<dbReference type="PANTHER" id="PTHR30004">
    <property type="entry name" value="4-HYDROXYTHREONINE-4-PHOSPHATE DEHYDROGENASE"/>
    <property type="match status" value="1"/>
</dbReference>
<evidence type="ECO:0000256" key="7">
    <source>
        <dbReference type="HAMAP-Rule" id="MF_00536"/>
    </source>
</evidence>
<dbReference type="GO" id="GO:0008615">
    <property type="term" value="P:pyridoxine biosynthetic process"/>
    <property type="evidence" value="ECO:0007669"/>
    <property type="project" value="UniProtKB-UniRule"/>
</dbReference>
<dbReference type="GO" id="GO:0050570">
    <property type="term" value="F:4-hydroxythreonine-4-phosphate dehydrogenase activity"/>
    <property type="evidence" value="ECO:0007669"/>
    <property type="project" value="UniProtKB-UniRule"/>
</dbReference>
<evidence type="ECO:0000313" key="8">
    <source>
        <dbReference type="EMBL" id="ADH85863.1"/>
    </source>
</evidence>
<feature type="binding site" evidence="7">
    <location>
        <position position="153"/>
    </location>
    <ligand>
        <name>substrate</name>
    </ligand>
</feature>
<feature type="binding site" evidence="7">
    <location>
        <position position="286"/>
    </location>
    <ligand>
        <name>a divalent metal cation</name>
        <dbReference type="ChEBI" id="CHEBI:60240"/>
        <note>ligand shared between dimeric partners</note>
    </ligand>
</feature>
<evidence type="ECO:0000256" key="3">
    <source>
        <dbReference type="ARBA" id="ARBA00022857"/>
    </source>
</evidence>
<dbReference type="GO" id="GO:0005737">
    <property type="term" value="C:cytoplasm"/>
    <property type="evidence" value="ECO:0007669"/>
    <property type="project" value="UniProtKB-SubCell"/>
</dbReference>
<sequence>MTNQPPRPALIGITMGCPAGVGPEIILRLHLEREQARQAGTTETGRQEPAAAAVVLGDLGVLAQCARQLGVKVELNPWQPGQPLGSGALNVLPVTSLAPLPSPGRPTVASGRAMGEYIEQAVALAQSGELAAMVTCPIGKDMLNAGGYHYPGHTEMLATLCNCSEYAMMMAGARLRVSLVSIHRPLSRVPEAVTQEAVVRLIRLTARSLQHDFAVLRPRLAVAALNPHAGEGGMFGDEEKRVIEPAVAQAAALLGREVSISGPRPPDTVFYQASQGDFDAVVAMYHDQGLIPFKLLHFKDGVNVTIGLPIIRTSVDHGTAYDIAGRGVADHDSLRAAFWLAAEIAANRSSNLPEPA</sequence>
<feature type="binding site" evidence="7">
    <location>
        <position position="154"/>
    </location>
    <ligand>
        <name>substrate</name>
    </ligand>
</feature>